<accession>A0ABT4SBS9</accession>
<dbReference type="Proteomes" id="UP001144036">
    <property type="component" value="Unassembled WGS sequence"/>
</dbReference>
<proteinExistence type="predicted"/>
<dbReference type="InterPro" id="IPR018488">
    <property type="entry name" value="cNMP-bd_CS"/>
</dbReference>
<keyword evidence="3" id="KW-1185">Reference proteome</keyword>
<sequence length="110" mass="11479">MTYALADLPMLSGLDAARVRELEGLARRRRYPAGQVLCTEGDPAGELIVLLDGRVRASRAGADGREAVLAAPSAPVAFDKTALLAGLVRLGRSEVTVLDRDALARIGGAP</sequence>
<dbReference type="InterPro" id="IPR000595">
    <property type="entry name" value="cNMP-bd_dom"/>
</dbReference>
<reference evidence="2" key="1">
    <citation type="submission" date="2022-11" db="EMBL/GenBank/DDBJ databases">
        <title>Nonomuraea corallina sp. nov., a new species of the genus Nonomuraea isolated from sea side sediment in Thai sea.</title>
        <authorList>
            <person name="Ngamcharungchit C."/>
            <person name="Matsumoto A."/>
            <person name="Suriyachadkun C."/>
            <person name="Panbangred W."/>
            <person name="Inahashi Y."/>
            <person name="Intra B."/>
        </authorList>
    </citation>
    <scope>NUCLEOTIDE SEQUENCE</scope>
    <source>
        <strain evidence="2">MCN248</strain>
    </source>
</reference>
<dbReference type="Pfam" id="PF00027">
    <property type="entry name" value="cNMP_binding"/>
    <property type="match status" value="1"/>
</dbReference>
<evidence type="ECO:0000313" key="2">
    <source>
        <dbReference type="EMBL" id="MDA0634639.1"/>
    </source>
</evidence>
<dbReference type="InterPro" id="IPR018490">
    <property type="entry name" value="cNMP-bd_dom_sf"/>
</dbReference>
<dbReference type="RefSeq" id="WP_270155458.1">
    <property type="nucleotide sequence ID" value="NZ_JAPNNL010000047.1"/>
</dbReference>
<name>A0ABT4SBS9_9ACTN</name>
<dbReference type="InterPro" id="IPR014710">
    <property type="entry name" value="RmlC-like_jellyroll"/>
</dbReference>
<dbReference type="PROSITE" id="PS50042">
    <property type="entry name" value="CNMP_BINDING_3"/>
    <property type="match status" value="1"/>
</dbReference>
<dbReference type="SUPFAM" id="SSF51206">
    <property type="entry name" value="cAMP-binding domain-like"/>
    <property type="match status" value="1"/>
</dbReference>
<organism evidence="2 3">
    <name type="scientific">Nonomuraea corallina</name>
    <dbReference type="NCBI Taxonomy" id="2989783"/>
    <lineage>
        <taxon>Bacteria</taxon>
        <taxon>Bacillati</taxon>
        <taxon>Actinomycetota</taxon>
        <taxon>Actinomycetes</taxon>
        <taxon>Streptosporangiales</taxon>
        <taxon>Streptosporangiaceae</taxon>
        <taxon>Nonomuraea</taxon>
    </lineage>
</organism>
<dbReference type="CDD" id="cd00038">
    <property type="entry name" value="CAP_ED"/>
    <property type="match status" value="1"/>
</dbReference>
<gene>
    <name evidence="2" type="ORF">OUY22_14545</name>
</gene>
<feature type="domain" description="Cyclic nucleotide-binding" evidence="1">
    <location>
        <begin position="10"/>
        <end position="89"/>
    </location>
</feature>
<evidence type="ECO:0000313" key="3">
    <source>
        <dbReference type="Proteomes" id="UP001144036"/>
    </source>
</evidence>
<dbReference type="Gene3D" id="2.60.120.10">
    <property type="entry name" value="Jelly Rolls"/>
    <property type="match status" value="1"/>
</dbReference>
<protein>
    <submittedName>
        <fullName evidence="2">Cyclic nucleotide-binding domain-containing protein</fullName>
    </submittedName>
</protein>
<evidence type="ECO:0000259" key="1">
    <source>
        <dbReference type="PROSITE" id="PS50042"/>
    </source>
</evidence>
<dbReference type="EMBL" id="JAPNNL010000047">
    <property type="protein sequence ID" value="MDA0634639.1"/>
    <property type="molecule type" value="Genomic_DNA"/>
</dbReference>
<comment type="caution">
    <text evidence="2">The sequence shown here is derived from an EMBL/GenBank/DDBJ whole genome shotgun (WGS) entry which is preliminary data.</text>
</comment>
<dbReference type="PROSITE" id="PS00888">
    <property type="entry name" value="CNMP_BINDING_1"/>
    <property type="match status" value="1"/>
</dbReference>